<dbReference type="Pfam" id="PF00496">
    <property type="entry name" value="SBP_bac_5"/>
    <property type="match status" value="1"/>
</dbReference>
<proteinExistence type="inferred from homology"/>
<reference evidence="6 7" key="1">
    <citation type="submission" date="2020-08" db="EMBL/GenBank/DDBJ databases">
        <title>Genomic Encyclopedia of Type Strains, Phase III (KMG-III): the genomes of soil and plant-associated and newly described type strains.</title>
        <authorList>
            <person name="Whitman W."/>
        </authorList>
    </citation>
    <scope>NUCLEOTIDE SEQUENCE [LARGE SCALE GENOMIC DNA]</scope>
    <source>
        <strain evidence="6 7">CECT 8803</strain>
    </source>
</reference>
<dbReference type="SUPFAM" id="SSF53850">
    <property type="entry name" value="Periplasmic binding protein-like II"/>
    <property type="match status" value="1"/>
</dbReference>
<comment type="subcellular location">
    <subcellularLocation>
        <location evidence="1">Periplasm</location>
    </subcellularLocation>
</comment>
<comment type="caution">
    <text evidence="6">The sequence shown here is derived from an EMBL/GenBank/DDBJ whole genome shotgun (WGS) entry which is preliminary data.</text>
</comment>
<dbReference type="Proteomes" id="UP000581135">
    <property type="component" value="Unassembled WGS sequence"/>
</dbReference>
<evidence type="ECO:0000256" key="1">
    <source>
        <dbReference type="ARBA" id="ARBA00004418"/>
    </source>
</evidence>
<evidence type="ECO:0000259" key="5">
    <source>
        <dbReference type="Pfam" id="PF00496"/>
    </source>
</evidence>
<evidence type="ECO:0000256" key="4">
    <source>
        <dbReference type="ARBA" id="ARBA00022729"/>
    </source>
</evidence>
<keyword evidence="3" id="KW-0813">Transport</keyword>
<dbReference type="PANTHER" id="PTHR30290">
    <property type="entry name" value="PERIPLASMIC BINDING COMPONENT OF ABC TRANSPORTER"/>
    <property type="match status" value="1"/>
</dbReference>
<evidence type="ECO:0000256" key="3">
    <source>
        <dbReference type="ARBA" id="ARBA00022448"/>
    </source>
</evidence>
<dbReference type="Gene3D" id="3.90.76.10">
    <property type="entry name" value="Dipeptide-binding Protein, Domain 1"/>
    <property type="match status" value="1"/>
</dbReference>
<evidence type="ECO:0000313" key="7">
    <source>
        <dbReference type="Proteomes" id="UP000581135"/>
    </source>
</evidence>
<dbReference type="InterPro" id="IPR030678">
    <property type="entry name" value="Peptide/Ni-bd"/>
</dbReference>
<feature type="domain" description="Solute-binding protein family 5" evidence="5">
    <location>
        <begin position="103"/>
        <end position="457"/>
    </location>
</feature>
<keyword evidence="7" id="KW-1185">Reference proteome</keyword>
<dbReference type="GO" id="GO:0015833">
    <property type="term" value="P:peptide transport"/>
    <property type="evidence" value="ECO:0007669"/>
    <property type="project" value="TreeGrafter"/>
</dbReference>
<dbReference type="EMBL" id="JACHXA010000002">
    <property type="protein sequence ID" value="MBB3064586.1"/>
    <property type="molecule type" value="Genomic_DNA"/>
</dbReference>
<dbReference type="RefSeq" id="WP_221205723.1">
    <property type="nucleotide sequence ID" value="NZ_JACHXA010000002.1"/>
</dbReference>
<gene>
    <name evidence="6" type="ORF">FHR98_000858</name>
</gene>
<dbReference type="GO" id="GO:0043190">
    <property type="term" value="C:ATP-binding cassette (ABC) transporter complex"/>
    <property type="evidence" value="ECO:0007669"/>
    <property type="project" value="InterPro"/>
</dbReference>
<evidence type="ECO:0000256" key="2">
    <source>
        <dbReference type="ARBA" id="ARBA00005695"/>
    </source>
</evidence>
<dbReference type="PIRSF" id="PIRSF002741">
    <property type="entry name" value="MppA"/>
    <property type="match status" value="1"/>
</dbReference>
<dbReference type="InterPro" id="IPR000914">
    <property type="entry name" value="SBP_5_dom"/>
</dbReference>
<organism evidence="6 7">
    <name type="scientific">Limibacillus halophilus</name>
    <dbReference type="NCBI Taxonomy" id="1579333"/>
    <lineage>
        <taxon>Bacteria</taxon>
        <taxon>Pseudomonadati</taxon>
        <taxon>Pseudomonadota</taxon>
        <taxon>Alphaproteobacteria</taxon>
        <taxon>Rhodospirillales</taxon>
        <taxon>Rhodovibrionaceae</taxon>
        <taxon>Limibacillus</taxon>
    </lineage>
</organism>
<accession>A0A839ST96</accession>
<comment type="similarity">
    <text evidence="2">Belongs to the bacterial solute-binding protein 5 family.</text>
</comment>
<dbReference type="AlphaFoldDB" id="A0A839ST96"/>
<dbReference type="PANTHER" id="PTHR30290:SF9">
    <property type="entry name" value="OLIGOPEPTIDE-BINDING PROTEIN APPA"/>
    <property type="match status" value="1"/>
</dbReference>
<sequence length="563" mass="63213">MSLHNRQRLGWLGLLPLLAVMGIVLLAASPAAQARTLRIGISQFPSTLHPLIDSMLAKSYVLGLARRPLTSYDENWELACLVCTEVPTLENGLAVRETTASGEEGIAVTYEIVEGAAWGDGTPVTSEDVVFTWQVGRNPQSGVASLEGFRRILDVEVLSARRFVLHVDRVTFDYNAANGLELLPAHIERPLFEANPAEYRNRTAYDSDSTNPGLYFGPYRISEVVKGSHVVLVLNETWWGEKPAFERIIVRTIENTAALEANLLSGEIDMIAGELGLTIDQGLAFAERHGDTFQVFFKPGLIYEHLDLMLENPILADRKVRKALILSADRQAISEQLFQGRQPVALTNVSPLDWVFSDQVARYPYDPKAAAALLDEAGWDRMQGGVRHNAKGEPLRLELMTTAGDRTRELVEQVLQAGWRQVGIDLRIRNEPARVFFGETVSKRKFTGLALFAWLSAPESVPRTTLHSEEVPSEANNWSGQNYTGYNNPEVDRLLDAIERELDRERRADLWLKLQQIYAEDLPVLPLYWRAATYVLPKEMQGVVPTGHLSPTTYWVENWRWND</sequence>
<dbReference type="GO" id="GO:1904680">
    <property type="term" value="F:peptide transmembrane transporter activity"/>
    <property type="evidence" value="ECO:0007669"/>
    <property type="project" value="TreeGrafter"/>
</dbReference>
<evidence type="ECO:0000313" key="6">
    <source>
        <dbReference type="EMBL" id="MBB3064586.1"/>
    </source>
</evidence>
<protein>
    <submittedName>
        <fullName evidence="6">Peptide/nickel transport system substrate-binding protein</fullName>
    </submittedName>
</protein>
<dbReference type="Gene3D" id="3.10.105.10">
    <property type="entry name" value="Dipeptide-binding Protein, Domain 3"/>
    <property type="match status" value="1"/>
</dbReference>
<dbReference type="InterPro" id="IPR039424">
    <property type="entry name" value="SBP_5"/>
</dbReference>
<keyword evidence="4" id="KW-0732">Signal</keyword>
<dbReference type="Gene3D" id="3.40.190.10">
    <property type="entry name" value="Periplasmic binding protein-like II"/>
    <property type="match status" value="1"/>
</dbReference>
<dbReference type="CDD" id="cd08513">
    <property type="entry name" value="PBP2_thermophilic_Hb8_like"/>
    <property type="match status" value="1"/>
</dbReference>
<dbReference type="GO" id="GO:0030288">
    <property type="term" value="C:outer membrane-bounded periplasmic space"/>
    <property type="evidence" value="ECO:0007669"/>
    <property type="project" value="UniProtKB-ARBA"/>
</dbReference>
<name>A0A839ST96_9PROT</name>